<sequence>MNEEQKKALELLEVTKGQIDGIIKIIEEEKYCASVSNQIIAAQDLLKKANLLILRQHIQYCVTDAVLNDRAEKKLDEIMDILEKFIEK</sequence>
<keyword evidence="3" id="KW-0963">Cytoplasm</keyword>
<proteinExistence type="predicted"/>
<gene>
    <name evidence="7" type="ORF">bsdtw1_01823</name>
</gene>
<dbReference type="PANTHER" id="PTHR33677">
    <property type="entry name" value="TRANSCRIPTIONAL REPRESSOR FRMR-RELATED"/>
    <property type="match status" value="1"/>
</dbReference>
<evidence type="ECO:0000313" key="8">
    <source>
        <dbReference type="Proteomes" id="UP000580568"/>
    </source>
</evidence>
<organism evidence="7 8">
    <name type="scientific">Clostridium fungisolvens</name>
    <dbReference type="NCBI Taxonomy" id="1604897"/>
    <lineage>
        <taxon>Bacteria</taxon>
        <taxon>Bacillati</taxon>
        <taxon>Bacillota</taxon>
        <taxon>Clostridia</taxon>
        <taxon>Eubacteriales</taxon>
        <taxon>Clostridiaceae</taxon>
        <taxon>Clostridium</taxon>
    </lineage>
</organism>
<dbReference type="PANTHER" id="PTHR33677:SF4">
    <property type="entry name" value="COPPER-SENSING TRANSCRIPTIONAL REPRESSOR CSOR"/>
    <property type="match status" value="1"/>
</dbReference>
<keyword evidence="8" id="KW-1185">Reference proteome</keyword>
<accession>A0A6V8SG21</accession>
<dbReference type="RefSeq" id="WP_183277211.1">
    <property type="nucleotide sequence ID" value="NZ_BLZR01000001.1"/>
</dbReference>
<evidence type="ECO:0000256" key="3">
    <source>
        <dbReference type="ARBA" id="ARBA00022490"/>
    </source>
</evidence>
<evidence type="ECO:0000256" key="2">
    <source>
        <dbReference type="ARBA" id="ARBA00011738"/>
    </source>
</evidence>
<dbReference type="EMBL" id="BLZR01000001">
    <property type="protein sequence ID" value="GFP75731.1"/>
    <property type="molecule type" value="Genomic_DNA"/>
</dbReference>
<keyword evidence="4" id="KW-0479">Metal-binding</keyword>
<comment type="caution">
    <text evidence="7">The sequence shown here is derived from an EMBL/GenBank/DDBJ whole genome shotgun (WGS) entry which is preliminary data.</text>
</comment>
<evidence type="ECO:0000256" key="4">
    <source>
        <dbReference type="ARBA" id="ARBA00022723"/>
    </source>
</evidence>
<evidence type="ECO:0000256" key="5">
    <source>
        <dbReference type="ARBA" id="ARBA00039938"/>
    </source>
</evidence>
<dbReference type="Gene3D" id="1.20.58.1000">
    <property type="entry name" value="Metal-sensitive repressor, helix protomer"/>
    <property type="match status" value="1"/>
</dbReference>
<dbReference type="GO" id="GO:0005737">
    <property type="term" value="C:cytoplasm"/>
    <property type="evidence" value="ECO:0007669"/>
    <property type="project" value="UniProtKB-SubCell"/>
</dbReference>
<comment type="subunit">
    <text evidence="2">Homodimer.</text>
</comment>
<protein>
    <recommendedName>
        <fullName evidence="5">Copper-sensing transcriptional repressor CsoR</fullName>
    </recommendedName>
    <alternativeName>
        <fullName evidence="6">Copper-sensitive operon repressor</fullName>
    </alternativeName>
</protein>
<dbReference type="GO" id="GO:0045892">
    <property type="term" value="P:negative regulation of DNA-templated transcription"/>
    <property type="evidence" value="ECO:0007669"/>
    <property type="project" value="UniProtKB-ARBA"/>
</dbReference>
<dbReference type="Proteomes" id="UP000580568">
    <property type="component" value="Unassembled WGS sequence"/>
</dbReference>
<reference evidence="7 8" key="1">
    <citation type="submission" date="2020-07" db="EMBL/GenBank/DDBJ databases">
        <title>A new beta-1,3-glucan-decomposing anaerobic bacterium isolated from anoxic soil subjected to biological soil disinfestation.</title>
        <authorList>
            <person name="Ueki A."/>
            <person name="Tonouchi A."/>
        </authorList>
    </citation>
    <scope>NUCLEOTIDE SEQUENCE [LARGE SCALE GENOMIC DNA]</scope>
    <source>
        <strain evidence="7 8">TW1</strain>
    </source>
</reference>
<dbReference type="AlphaFoldDB" id="A0A6V8SG21"/>
<dbReference type="InterPro" id="IPR038390">
    <property type="entry name" value="Metal_Tscrpt_repr_sf"/>
</dbReference>
<dbReference type="InterPro" id="IPR003735">
    <property type="entry name" value="Metal_Tscrpt_repr"/>
</dbReference>
<evidence type="ECO:0000256" key="1">
    <source>
        <dbReference type="ARBA" id="ARBA00004496"/>
    </source>
</evidence>
<dbReference type="GO" id="GO:0046872">
    <property type="term" value="F:metal ion binding"/>
    <property type="evidence" value="ECO:0007669"/>
    <property type="project" value="UniProtKB-KW"/>
</dbReference>
<name>A0A6V8SG21_9CLOT</name>
<evidence type="ECO:0000256" key="6">
    <source>
        <dbReference type="ARBA" id="ARBA00041544"/>
    </source>
</evidence>
<comment type="subcellular location">
    <subcellularLocation>
        <location evidence="1">Cytoplasm</location>
    </subcellularLocation>
</comment>
<evidence type="ECO:0000313" key="7">
    <source>
        <dbReference type="EMBL" id="GFP75731.1"/>
    </source>
</evidence>
<dbReference type="Pfam" id="PF02583">
    <property type="entry name" value="Trns_repr_metal"/>
    <property type="match status" value="1"/>
</dbReference>
<dbReference type="GO" id="GO:0003677">
    <property type="term" value="F:DNA binding"/>
    <property type="evidence" value="ECO:0007669"/>
    <property type="project" value="InterPro"/>
</dbReference>